<feature type="signal peptide" evidence="3">
    <location>
        <begin position="1"/>
        <end position="31"/>
    </location>
</feature>
<keyword evidence="6" id="KW-1185">Reference proteome</keyword>
<evidence type="ECO:0000313" key="5">
    <source>
        <dbReference type="EMBL" id="CAG8960240.1"/>
    </source>
</evidence>
<dbReference type="InterPro" id="IPR000172">
    <property type="entry name" value="GMC_OxRdtase_N"/>
</dbReference>
<keyword evidence="2" id="KW-0285">Flavoprotein</keyword>
<comment type="similarity">
    <text evidence="1">Belongs to the GMC oxidoreductase family.</text>
</comment>
<gene>
    <name evidence="5" type="ORF">HYFRA_00012759</name>
</gene>
<dbReference type="EMBL" id="CAJVRL010000097">
    <property type="protein sequence ID" value="CAG8960240.1"/>
    <property type="molecule type" value="Genomic_DNA"/>
</dbReference>
<name>A0A9N9L9N6_9HELO</name>
<dbReference type="PROSITE" id="PS00624">
    <property type="entry name" value="GMC_OXRED_2"/>
    <property type="match status" value="1"/>
</dbReference>
<keyword evidence="3" id="KW-0732">Signal</keyword>
<dbReference type="PIRSF" id="PIRSF000137">
    <property type="entry name" value="Alcohol_oxidase"/>
    <property type="match status" value="1"/>
</dbReference>
<reference evidence="5" key="1">
    <citation type="submission" date="2021-07" db="EMBL/GenBank/DDBJ databases">
        <authorList>
            <person name="Durling M."/>
        </authorList>
    </citation>
    <scope>NUCLEOTIDE SEQUENCE</scope>
</reference>
<evidence type="ECO:0000313" key="6">
    <source>
        <dbReference type="Proteomes" id="UP000696280"/>
    </source>
</evidence>
<dbReference type="OrthoDB" id="269227at2759"/>
<dbReference type="InterPro" id="IPR012132">
    <property type="entry name" value="GMC_OxRdtase"/>
</dbReference>
<dbReference type="SUPFAM" id="SSF51905">
    <property type="entry name" value="FAD/NAD(P)-binding domain"/>
    <property type="match status" value="1"/>
</dbReference>
<proteinExistence type="inferred from homology"/>
<dbReference type="PANTHER" id="PTHR11552:SF213">
    <property type="entry name" value="DEHYDROGENASE, PUTATIVE-RELATED"/>
    <property type="match status" value="1"/>
</dbReference>
<dbReference type="AlphaFoldDB" id="A0A9N9L9N6"/>
<organism evidence="5 6">
    <name type="scientific">Hymenoscyphus fraxineus</name>
    <dbReference type="NCBI Taxonomy" id="746836"/>
    <lineage>
        <taxon>Eukaryota</taxon>
        <taxon>Fungi</taxon>
        <taxon>Dikarya</taxon>
        <taxon>Ascomycota</taxon>
        <taxon>Pezizomycotina</taxon>
        <taxon>Leotiomycetes</taxon>
        <taxon>Helotiales</taxon>
        <taxon>Helotiaceae</taxon>
        <taxon>Hymenoscyphus</taxon>
    </lineage>
</organism>
<evidence type="ECO:0000256" key="3">
    <source>
        <dbReference type="SAM" id="SignalP"/>
    </source>
</evidence>
<dbReference type="InterPro" id="IPR007867">
    <property type="entry name" value="GMC_OxRtase_C"/>
</dbReference>
<evidence type="ECO:0000256" key="1">
    <source>
        <dbReference type="ARBA" id="ARBA00010790"/>
    </source>
</evidence>
<comment type="cofactor">
    <cofactor evidence="2">
        <name>FAD</name>
        <dbReference type="ChEBI" id="CHEBI:57692"/>
    </cofactor>
</comment>
<keyword evidence="2" id="KW-0274">FAD</keyword>
<dbReference type="Gene3D" id="3.50.50.60">
    <property type="entry name" value="FAD/NAD(P)-binding domain"/>
    <property type="match status" value="2"/>
</dbReference>
<dbReference type="GO" id="GO:0016614">
    <property type="term" value="F:oxidoreductase activity, acting on CH-OH group of donors"/>
    <property type="evidence" value="ECO:0007669"/>
    <property type="project" value="InterPro"/>
</dbReference>
<sequence length="702" mass="74958">MGQDFPKSPSLKMYFNWSLSVFGLLYATASAFPNQARQTTTYDYVVVGSGPGGGPLAARLAIAGYKVLLLDAGDDQGALTEYQVPAFSALSSEVEAMRWDYFVNHYSNVTQQEQDSKMTYRTPSGDQYVGLTPPAGSTPLGILYPRAGTLGGCGSHNALITIYPHDSDWKNIASVTGDNTWAPTEMRKYFQRMEKSEYLPNGIAGHGYNGWLSVGITNVLFVLQDFKLLSLIIATAAAMGKGILGGIIGTIGGVGEILLRDINVQSPGRDAAEGLYQVPIAIKDGVRDGPREFVLETINAVNADGSRKYQLDLQLETLVTKVIFDTTGSKPKATGVEYLVGKSLYRADPRSGSASEGVPGSATASREVILSAGAFNTPQLLKLSGIGPAAELSSFNIPVIVDLPGVGTNMQDRYETSVIAKADSDFALIKDCTFLRTSPDPCLEKWKSGANGGDRGIYGSNGFSVGFVKKSAVSSGDPDLFSMYFLPFGSLCPVTEKQHHLANSYIESNVLCLLFVLVAGVPANFPGYFPGYSGLSTADAQHWSWVVLKAHSRNAAGTVKLASSDPRDTPLINFNSFDSATDGDKDVQAVVEGMEFARKIYSSIIPLAGGFTEVTPGLQVTGEKLKDFVRDEAWGHHASCTCPIGADGDPMAVLDSKFRVRGTEGLRVVDASVFPKIPGFYVAVPVYMISEKAADDIISAAA</sequence>
<feature type="binding site" evidence="2">
    <location>
        <position position="319"/>
    </location>
    <ligand>
        <name>FAD</name>
        <dbReference type="ChEBI" id="CHEBI:57692"/>
    </ligand>
</feature>
<accession>A0A9N9L9N6</accession>
<dbReference type="Pfam" id="PF05199">
    <property type="entry name" value="GMC_oxred_C"/>
    <property type="match status" value="1"/>
</dbReference>
<evidence type="ECO:0000259" key="4">
    <source>
        <dbReference type="PROSITE" id="PS00624"/>
    </source>
</evidence>
<dbReference type="SUPFAM" id="SSF54373">
    <property type="entry name" value="FAD-linked reductases, C-terminal domain"/>
    <property type="match status" value="1"/>
</dbReference>
<dbReference type="Proteomes" id="UP000696280">
    <property type="component" value="Unassembled WGS sequence"/>
</dbReference>
<dbReference type="InterPro" id="IPR036188">
    <property type="entry name" value="FAD/NAD-bd_sf"/>
</dbReference>
<dbReference type="PANTHER" id="PTHR11552">
    <property type="entry name" value="GLUCOSE-METHANOL-CHOLINE GMC OXIDOREDUCTASE"/>
    <property type="match status" value="1"/>
</dbReference>
<dbReference type="Gene3D" id="3.30.410.40">
    <property type="match status" value="1"/>
</dbReference>
<feature type="chain" id="PRO_5040302672" description="Glucose-methanol-choline oxidoreductase N-terminal domain-containing protein" evidence="3">
    <location>
        <begin position="32"/>
        <end position="702"/>
    </location>
</feature>
<dbReference type="GO" id="GO:0050660">
    <property type="term" value="F:flavin adenine dinucleotide binding"/>
    <property type="evidence" value="ECO:0007669"/>
    <property type="project" value="InterPro"/>
</dbReference>
<protein>
    <recommendedName>
        <fullName evidence="4">Glucose-methanol-choline oxidoreductase N-terminal domain-containing protein</fullName>
    </recommendedName>
</protein>
<comment type="caution">
    <text evidence="5">The sequence shown here is derived from an EMBL/GenBank/DDBJ whole genome shotgun (WGS) entry which is preliminary data.</text>
</comment>
<evidence type="ECO:0000256" key="2">
    <source>
        <dbReference type="PIRSR" id="PIRSR000137-2"/>
    </source>
</evidence>
<feature type="domain" description="Glucose-methanol-choline oxidoreductase N-terminal" evidence="4">
    <location>
        <begin position="373"/>
        <end position="387"/>
    </location>
</feature>
<dbReference type="Pfam" id="PF00732">
    <property type="entry name" value="GMC_oxred_N"/>
    <property type="match status" value="1"/>
</dbReference>